<dbReference type="CDD" id="cd00592">
    <property type="entry name" value="HTH_MerR-like"/>
    <property type="match status" value="1"/>
</dbReference>
<dbReference type="RefSeq" id="WP_101432428.1">
    <property type="nucleotide sequence ID" value="NZ_PCHJ01000015.1"/>
</dbReference>
<proteinExistence type="predicted"/>
<dbReference type="SUPFAM" id="SSF46955">
    <property type="entry name" value="Putative DNA-binding domain"/>
    <property type="match status" value="1"/>
</dbReference>
<dbReference type="Pfam" id="PF13411">
    <property type="entry name" value="MerR_1"/>
    <property type="match status" value="1"/>
</dbReference>
<feature type="domain" description="HTH merR-type" evidence="5">
    <location>
        <begin position="15"/>
        <end position="84"/>
    </location>
</feature>
<dbReference type="PANTHER" id="PTHR30204">
    <property type="entry name" value="REDOX-CYCLING DRUG-SENSING TRANSCRIPTIONAL ACTIVATOR SOXR"/>
    <property type="match status" value="1"/>
</dbReference>
<keyword evidence="3" id="KW-0238">DNA-binding</keyword>
<dbReference type="SMART" id="SM00422">
    <property type="entry name" value="HTH_MERR"/>
    <property type="match status" value="1"/>
</dbReference>
<dbReference type="InterPro" id="IPR000551">
    <property type="entry name" value="MerR-type_HTH_dom"/>
</dbReference>
<evidence type="ECO:0000256" key="3">
    <source>
        <dbReference type="ARBA" id="ARBA00023125"/>
    </source>
</evidence>
<gene>
    <name evidence="6" type="ORF">CQR44_0829</name>
</gene>
<evidence type="ECO:0000256" key="1">
    <source>
        <dbReference type="ARBA" id="ARBA00022491"/>
    </source>
</evidence>
<comment type="caution">
    <text evidence="6">The sequence shown here is derived from an EMBL/GenBank/DDBJ whole genome shotgun (WGS) entry which is preliminary data.</text>
</comment>
<keyword evidence="4" id="KW-0804">Transcription</keyword>
<dbReference type="InterPro" id="IPR011256">
    <property type="entry name" value="Reg_factor_effector_dom_sf"/>
</dbReference>
<dbReference type="Pfam" id="PF06445">
    <property type="entry name" value="GyrI-like"/>
    <property type="match status" value="1"/>
</dbReference>
<protein>
    <submittedName>
        <fullName evidence="6">Transcriptional regulator MerR family</fullName>
    </submittedName>
</protein>
<evidence type="ECO:0000259" key="5">
    <source>
        <dbReference type="PROSITE" id="PS50937"/>
    </source>
</evidence>
<dbReference type="InterPro" id="IPR029442">
    <property type="entry name" value="GyrI-like"/>
</dbReference>
<dbReference type="AlphaFoldDB" id="A0A2N3R9X4"/>
<evidence type="ECO:0000256" key="4">
    <source>
        <dbReference type="ARBA" id="ARBA00023163"/>
    </source>
</evidence>
<dbReference type="PANTHER" id="PTHR30204:SF69">
    <property type="entry name" value="MERR-FAMILY TRANSCRIPTIONAL REGULATOR"/>
    <property type="match status" value="1"/>
</dbReference>
<evidence type="ECO:0000313" key="6">
    <source>
        <dbReference type="EMBL" id="PKV09296.1"/>
    </source>
</evidence>
<keyword evidence="2" id="KW-0805">Transcription regulation</keyword>
<dbReference type="GO" id="GO:0003700">
    <property type="term" value="F:DNA-binding transcription factor activity"/>
    <property type="evidence" value="ECO:0007669"/>
    <property type="project" value="InterPro"/>
</dbReference>
<evidence type="ECO:0000313" key="7">
    <source>
        <dbReference type="Proteomes" id="UP000233731"/>
    </source>
</evidence>
<dbReference type="SUPFAM" id="SSF55136">
    <property type="entry name" value="Probable bacterial effector-binding domain"/>
    <property type="match status" value="1"/>
</dbReference>
<dbReference type="Gene3D" id="3.20.80.10">
    <property type="entry name" value="Regulatory factor, effector binding domain"/>
    <property type="match status" value="1"/>
</dbReference>
<dbReference type="PROSITE" id="PS50937">
    <property type="entry name" value="HTH_MERR_2"/>
    <property type="match status" value="1"/>
</dbReference>
<dbReference type="InterPro" id="IPR047057">
    <property type="entry name" value="MerR_fam"/>
</dbReference>
<dbReference type="Gene3D" id="1.10.1660.10">
    <property type="match status" value="1"/>
</dbReference>
<dbReference type="GO" id="GO:0003677">
    <property type="term" value="F:DNA binding"/>
    <property type="evidence" value="ECO:0007669"/>
    <property type="project" value="UniProtKB-KW"/>
</dbReference>
<organism evidence="6 7">
    <name type="scientific">Bifidobacterium asteroides</name>
    <dbReference type="NCBI Taxonomy" id="1684"/>
    <lineage>
        <taxon>Bacteria</taxon>
        <taxon>Bacillati</taxon>
        <taxon>Actinomycetota</taxon>
        <taxon>Actinomycetes</taxon>
        <taxon>Bifidobacteriales</taxon>
        <taxon>Bifidobacteriaceae</taxon>
        <taxon>Bifidobacterium</taxon>
    </lineage>
</organism>
<reference evidence="6 7" key="1">
    <citation type="submission" date="2017-10" db="EMBL/GenBank/DDBJ databases">
        <title>Bifidobacterium genomics.</title>
        <authorList>
            <person name="Lugli G.A."/>
            <person name="Milani C."/>
            <person name="Mancabelli L."/>
        </authorList>
    </citation>
    <scope>NUCLEOTIDE SEQUENCE [LARGE SCALE GENOMIC DNA]</scope>
    <source>
        <strain evidence="6 7">1460B</strain>
    </source>
</reference>
<dbReference type="InterPro" id="IPR009061">
    <property type="entry name" value="DNA-bd_dom_put_sf"/>
</dbReference>
<keyword evidence="1" id="KW-0678">Repressor</keyword>
<name>A0A2N3R9X4_9BIFI</name>
<sequence length="290" mass="33045">MEVKDDETASLAEEGYTIRQTARLYDITTETLYYYEQIGLVVPRRNPANGYRLYGPDDFARLNVIQALRKLDFSLDRIGHYLDNRTFDATLSLIDEEVEHVDSQMRYLASIKRGLLSSLQKYAQAMTSISPARTVIVHHPLRHCALVSDHMIDYDRIPFAFAHYTALHHETLQILNTLTCYQVDASRPVKGWFPPKAILLYCPDPGFSGDYDLPAGTYASCTFVGSFARCRQIHGKMLEDLKTMGYRVDGDPLEFCLIGEYESNDFDEYVSRMEIPVVPNDVESSVRNGS</sequence>
<dbReference type="EMBL" id="PCHJ01000015">
    <property type="protein sequence ID" value="PKV09296.1"/>
    <property type="molecule type" value="Genomic_DNA"/>
</dbReference>
<accession>A0A2N3R9X4</accession>
<evidence type="ECO:0000256" key="2">
    <source>
        <dbReference type="ARBA" id="ARBA00023015"/>
    </source>
</evidence>
<dbReference type="Proteomes" id="UP000233731">
    <property type="component" value="Unassembled WGS sequence"/>
</dbReference>